<dbReference type="RefSeq" id="WP_125741234.1">
    <property type="nucleotide sequence ID" value="NZ_RCOR01000018.1"/>
</dbReference>
<evidence type="ECO:0000313" key="3">
    <source>
        <dbReference type="EMBL" id="RSN69627.1"/>
    </source>
</evidence>
<proteinExistence type="inferred from homology"/>
<dbReference type="InterPro" id="IPR035985">
    <property type="entry name" value="Ubiquitin-activating_enz"/>
</dbReference>
<name>A0A3R9QSL8_9CREN</name>
<dbReference type="GO" id="GO:0008641">
    <property type="term" value="F:ubiquitin-like modifier activating enzyme activity"/>
    <property type="evidence" value="ECO:0007669"/>
    <property type="project" value="InterPro"/>
</dbReference>
<dbReference type="GO" id="GO:0005737">
    <property type="term" value="C:cytoplasm"/>
    <property type="evidence" value="ECO:0007669"/>
    <property type="project" value="TreeGrafter"/>
</dbReference>
<evidence type="ECO:0000259" key="2">
    <source>
        <dbReference type="Pfam" id="PF00899"/>
    </source>
</evidence>
<dbReference type="GO" id="GO:0004792">
    <property type="term" value="F:thiosulfate-cyanide sulfurtransferase activity"/>
    <property type="evidence" value="ECO:0007669"/>
    <property type="project" value="TreeGrafter"/>
</dbReference>
<dbReference type="Proteomes" id="UP000278149">
    <property type="component" value="Unassembled WGS sequence"/>
</dbReference>
<dbReference type="InterPro" id="IPR000594">
    <property type="entry name" value="ThiF_NAD_FAD-bd"/>
</dbReference>
<feature type="domain" description="THIF-type NAD/FAD binding fold" evidence="2">
    <location>
        <begin position="4"/>
        <end position="230"/>
    </location>
</feature>
<dbReference type="SUPFAM" id="SSF69572">
    <property type="entry name" value="Activating enzymes of the ubiquitin-like proteins"/>
    <property type="match status" value="1"/>
</dbReference>
<comment type="caution">
    <text evidence="3">The sequence shown here is derived from an EMBL/GenBank/DDBJ whole genome shotgun (WGS) entry which is preliminary data.</text>
</comment>
<evidence type="ECO:0000256" key="1">
    <source>
        <dbReference type="ARBA" id="ARBA00009919"/>
    </source>
</evidence>
<accession>A0A3R9QSL8</accession>
<sequence length="233" mass="25264">MLRYARQLPLIGEEGQARLRSSLVAVVGAGGIGSPLSLYLASAGVNLRIIDGDSVSFNNLHRQILYGEEDIGLPKALVAERELRRRNSEIYVEGITERLTEENAPRLLRGVDLVMDASDNFSTRYIINDFCVRNDIPFVYSAINGFYFAISFIIPGKTACLRCIFPKVEDSGPVPVIGMTPALVASIAAAEAVKYIAGLGTSLAGKLLIGDLKDVEFTHISVSKSKNCPVCSR</sequence>
<dbReference type="CDD" id="cd00757">
    <property type="entry name" value="ThiF_MoeB_HesA_family"/>
    <property type="match status" value="1"/>
</dbReference>
<dbReference type="GO" id="GO:0016779">
    <property type="term" value="F:nucleotidyltransferase activity"/>
    <property type="evidence" value="ECO:0007669"/>
    <property type="project" value="TreeGrafter"/>
</dbReference>
<dbReference type="PANTHER" id="PTHR10953:SF102">
    <property type="entry name" value="ADENYLYLTRANSFERASE AND SULFURTRANSFERASE MOCS3"/>
    <property type="match status" value="1"/>
</dbReference>
<dbReference type="Gene3D" id="3.40.50.720">
    <property type="entry name" value="NAD(P)-binding Rossmann-like Domain"/>
    <property type="match status" value="1"/>
</dbReference>
<dbReference type="EMBL" id="RCOR01000018">
    <property type="protein sequence ID" value="RSN69627.1"/>
    <property type="molecule type" value="Genomic_DNA"/>
</dbReference>
<comment type="similarity">
    <text evidence="1">Belongs to the HesA/MoeB/ThiF family.</text>
</comment>
<evidence type="ECO:0000313" key="4">
    <source>
        <dbReference type="Proteomes" id="UP000278149"/>
    </source>
</evidence>
<reference evidence="3 4" key="1">
    <citation type="submission" date="2018-10" db="EMBL/GenBank/DDBJ databases">
        <title>Co-occurring genomic capacity for anaerobic methane metabolism and dissimilatory sulfite reduction discovered in the Korarchaeota.</title>
        <authorList>
            <person name="Mckay L.J."/>
            <person name="Dlakic M."/>
            <person name="Fields M.W."/>
            <person name="Delmont T.O."/>
            <person name="Eren A.M."/>
            <person name="Jay Z.J."/>
            <person name="Klingelsmith K.B."/>
            <person name="Rusch D.B."/>
            <person name="Inskeep W.P."/>
        </authorList>
    </citation>
    <scope>NUCLEOTIDE SEQUENCE [LARGE SCALE GENOMIC DNA]</scope>
    <source>
        <strain evidence="3 4">WS</strain>
    </source>
</reference>
<organism evidence="3 4">
    <name type="scientific">Candidatus Korarchaeum cryptofilum</name>
    <dbReference type="NCBI Taxonomy" id="498846"/>
    <lineage>
        <taxon>Archaea</taxon>
        <taxon>Thermoproteota</taxon>
        <taxon>Candidatus Korarchaeia</taxon>
        <taxon>Candidatus Korarchaeales</taxon>
        <taxon>Candidatus Korarchaeaceae</taxon>
        <taxon>Candidatus Korarchaeum</taxon>
    </lineage>
</organism>
<gene>
    <name evidence="3" type="ORF">D9Q81_03225</name>
</gene>
<dbReference type="PANTHER" id="PTHR10953">
    <property type="entry name" value="UBIQUITIN-ACTIVATING ENZYME E1"/>
    <property type="match status" value="1"/>
</dbReference>
<protein>
    <submittedName>
        <fullName evidence="3">HesA/MoeB/ThiF family protein</fullName>
    </submittedName>
</protein>
<dbReference type="AlphaFoldDB" id="A0A3R9QSL8"/>
<dbReference type="InterPro" id="IPR045886">
    <property type="entry name" value="ThiF/MoeB/HesA"/>
</dbReference>
<dbReference type="FunFam" id="3.40.50.720:FF:000080">
    <property type="entry name" value="Thiazole biosynthesis adenylyltransferase ThiF"/>
    <property type="match status" value="1"/>
</dbReference>
<dbReference type="Pfam" id="PF00899">
    <property type="entry name" value="ThiF"/>
    <property type="match status" value="1"/>
</dbReference>